<evidence type="ECO:0000313" key="2">
    <source>
        <dbReference type="Proteomes" id="UP001626550"/>
    </source>
</evidence>
<comment type="caution">
    <text evidence="1">The sequence shown here is derived from an EMBL/GenBank/DDBJ whole genome shotgun (WGS) entry which is preliminary data.</text>
</comment>
<dbReference type="PANTHER" id="PTHR12894">
    <property type="entry name" value="CNH DOMAIN CONTAINING"/>
    <property type="match status" value="1"/>
</dbReference>
<sequence>MLEDRKRDDLALFYMSTLINLDKNKHNFYAKFIESFFSALEKQPEIAADREKRQTLRSIISRTDQTSFLQSTLTRFNDLKEIKLKRFFLAEKLLIHQKLGHHKEAIDFCLFELDNTNLAHVYCQYVHNVEREYFLHCVKTKDSSIDYTTCTQSPAAYKCLLVELSKLKKTEKMVEILNFDPNLSHITLEVCLHLFVDFFKQIIDTVFSTLPNSTVSDLLPFLQKSIESAASKQVLTQFEISMAKSQNSTIVRGQKNCGEM</sequence>
<protein>
    <submittedName>
        <fullName evidence="1">Uncharacterized protein</fullName>
    </submittedName>
</protein>
<organism evidence="1 2">
    <name type="scientific">Cichlidogyrus casuarinus</name>
    <dbReference type="NCBI Taxonomy" id="1844966"/>
    <lineage>
        <taxon>Eukaryota</taxon>
        <taxon>Metazoa</taxon>
        <taxon>Spiralia</taxon>
        <taxon>Lophotrochozoa</taxon>
        <taxon>Platyhelminthes</taxon>
        <taxon>Monogenea</taxon>
        <taxon>Monopisthocotylea</taxon>
        <taxon>Dactylogyridea</taxon>
        <taxon>Ancyrocephalidae</taxon>
        <taxon>Cichlidogyrus</taxon>
    </lineage>
</organism>
<proteinExistence type="predicted"/>
<dbReference type="Proteomes" id="UP001626550">
    <property type="component" value="Unassembled WGS sequence"/>
</dbReference>
<dbReference type="PANTHER" id="PTHR12894:SF27">
    <property type="entry name" value="TRANSFORMING GROWTH FACTOR-BETA RECEPTOR-ASSOCIATED PROTEIN 1"/>
    <property type="match status" value="1"/>
</dbReference>
<dbReference type="AlphaFoldDB" id="A0ABD2QFE2"/>
<keyword evidence="2" id="KW-1185">Reference proteome</keyword>
<accession>A0ABD2QFE2</accession>
<gene>
    <name evidence="1" type="ORF">Ciccas_003412</name>
</gene>
<name>A0ABD2QFE2_9PLAT</name>
<evidence type="ECO:0000313" key="1">
    <source>
        <dbReference type="EMBL" id="KAL3317932.1"/>
    </source>
</evidence>
<dbReference type="InterPro" id="IPR032914">
    <property type="entry name" value="Vam6/VPS39/TRAP1"/>
</dbReference>
<dbReference type="EMBL" id="JBJKFK010000308">
    <property type="protein sequence ID" value="KAL3317932.1"/>
    <property type="molecule type" value="Genomic_DNA"/>
</dbReference>
<reference evidence="1 2" key="1">
    <citation type="submission" date="2024-11" db="EMBL/GenBank/DDBJ databases">
        <title>Adaptive evolution of stress response genes in parasites aligns with host niche diversity.</title>
        <authorList>
            <person name="Hahn C."/>
            <person name="Resl P."/>
        </authorList>
    </citation>
    <scope>NUCLEOTIDE SEQUENCE [LARGE SCALE GENOMIC DNA]</scope>
    <source>
        <strain evidence="1">EGGRZ-B1_66</strain>
        <tissue evidence="1">Body</tissue>
    </source>
</reference>